<organism evidence="1 2">
    <name type="scientific">Racocetra persica</name>
    <dbReference type="NCBI Taxonomy" id="160502"/>
    <lineage>
        <taxon>Eukaryota</taxon>
        <taxon>Fungi</taxon>
        <taxon>Fungi incertae sedis</taxon>
        <taxon>Mucoromycota</taxon>
        <taxon>Glomeromycotina</taxon>
        <taxon>Glomeromycetes</taxon>
        <taxon>Diversisporales</taxon>
        <taxon>Gigasporaceae</taxon>
        <taxon>Racocetra</taxon>
    </lineage>
</organism>
<gene>
    <name evidence="1" type="ORF">RPERSI_LOCUS4632</name>
</gene>
<accession>A0ACA9M7S3</accession>
<evidence type="ECO:0000313" key="1">
    <source>
        <dbReference type="EMBL" id="CAG8567907.1"/>
    </source>
</evidence>
<protein>
    <submittedName>
        <fullName evidence="1">11013_t:CDS:1</fullName>
    </submittedName>
</protein>
<feature type="non-terminal residue" evidence="1">
    <location>
        <position position="1"/>
    </location>
</feature>
<sequence length="72" mass="8715">KDNREYVSTYNIGYMAQSPLKLYWKHPTKYEEFSLFRLNLTHKFTQNNWKKSKHKNIVRIFPQSSSLHNGPQ</sequence>
<name>A0ACA9M7S3_9GLOM</name>
<proteinExistence type="predicted"/>
<dbReference type="Proteomes" id="UP000789920">
    <property type="component" value="Unassembled WGS sequence"/>
</dbReference>
<evidence type="ECO:0000313" key="2">
    <source>
        <dbReference type="Proteomes" id="UP000789920"/>
    </source>
</evidence>
<keyword evidence="2" id="KW-1185">Reference proteome</keyword>
<reference evidence="1" key="1">
    <citation type="submission" date="2021-06" db="EMBL/GenBank/DDBJ databases">
        <authorList>
            <person name="Kallberg Y."/>
            <person name="Tangrot J."/>
            <person name="Rosling A."/>
        </authorList>
    </citation>
    <scope>NUCLEOTIDE SEQUENCE</scope>
    <source>
        <strain evidence="1">MA461A</strain>
    </source>
</reference>
<comment type="caution">
    <text evidence="1">The sequence shown here is derived from an EMBL/GenBank/DDBJ whole genome shotgun (WGS) entry which is preliminary data.</text>
</comment>
<dbReference type="EMBL" id="CAJVQC010006524">
    <property type="protein sequence ID" value="CAG8567907.1"/>
    <property type="molecule type" value="Genomic_DNA"/>
</dbReference>